<sequence length="107" mass="12696">MDGIMYQIKYSERFASSLSQTITYWQMDLGFSDDTIQNYISLISKNIHLLSDFPFISQDVSSIYHFSIPTYRITIGKKYAIFYRVDEKRKIIMIGSFFSNKQMKIEF</sequence>
<organism evidence="1 2">
    <name type="scientific">Lactobacillus amylovorus</name>
    <dbReference type="NCBI Taxonomy" id="1604"/>
    <lineage>
        <taxon>Bacteria</taxon>
        <taxon>Bacillati</taxon>
        <taxon>Bacillota</taxon>
        <taxon>Bacilli</taxon>
        <taxon>Lactobacillales</taxon>
        <taxon>Lactobacillaceae</taxon>
        <taxon>Lactobacillus</taxon>
    </lineage>
</organism>
<dbReference type="EMBL" id="JAOTGU010000008">
    <property type="protein sequence ID" value="MDB6262264.1"/>
    <property type="molecule type" value="Genomic_DNA"/>
</dbReference>
<proteinExistence type="predicted"/>
<gene>
    <name evidence="1" type="ORF">ODV15_06825</name>
</gene>
<protein>
    <submittedName>
        <fullName evidence="1">Type II toxin-antitoxin system RelE/ParE family toxin</fullName>
    </submittedName>
</protein>
<accession>A0A9X4ACQ4</accession>
<dbReference type="InterPro" id="IPR035093">
    <property type="entry name" value="RelE/ParE_toxin_dom_sf"/>
</dbReference>
<comment type="caution">
    <text evidence="1">The sequence shown here is derived from an EMBL/GenBank/DDBJ whole genome shotgun (WGS) entry which is preliminary data.</text>
</comment>
<name>A0A9X4ACQ4_LACAM</name>
<dbReference type="Proteomes" id="UP001143700">
    <property type="component" value="Unassembled WGS sequence"/>
</dbReference>
<dbReference type="Gene3D" id="3.30.2310.20">
    <property type="entry name" value="RelE-like"/>
    <property type="match status" value="1"/>
</dbReference>
<evidence type="ECO:0000313" key="2">
    <source>
        <dbReference type="Proteomes" id="UP001143700"/>
    </source>
</evidence>
<evidence type="ECO:0000313" key="1">
    <source>
        <dbReference type="EMBL" id="MDB6262264.1"/>
    </source>
</evidence>
<reference evidence="1" key="2">
    <citation type="submission" date="2022-10" db="EMBL/GenBank/DDBJ databases">
        <authorList>
            <person name="Kostovova I."/>
            <person name="Moravkova M."/>
            <person name="Pechar R."/>
        </authorList>
    </citation>
    <scope>NUCLEOTIDE SEQUENCE</scope>
    <source>
        <strain evidence="1">M356A</strain>
    </source>
</reference>
<dbReference type="AlphaFoldDB" id="A0A9X4ACQ4"/>
<reference evidence="1" key="1">
    <citation type="journal article" date="2022" name="Microorganisms">
        <title>Antibiotic Susceptibility, Resistance Gene Determinants and Corresponding Genomic Regions in Lactobacillus amylovorus Isolates Derived from Wild Boars and Domestic Pigs.</title>
        <authorList>
            <person name="Moravkova M."/>
            <person name="Kostovova I."/>
            <person name="Kavanova K."/>
            <person name="Pechar R."/>
            <person name="Stanek S."/>
            <person name="Brychta A."/>
            <person name="Zeman M."/>
            <person name="Kubasova T."/>
        </authorList>
    </citation>
    <scope>NUCLEOTIDE SEQUENCE</scope>
    <source>
        <strain evidence="1">M356A</strain>
    </source>
</reference>